<dbReference type="CDD" id="cd00143">
    <property type="entry name" value="PP2Cc"/>
    <property type="match status" value="1"/>
</dbReference>
<dbReference type="PANTHER" id="PTHR47992">
    <property type="entry name" value="PROTEIN PHOSPHATASE"/>
    <property type="match status" value="1"/>
</dbReference>
<dbReference type="Pfam" id="PF13672">
    <property type="entry name" value="PP2C_2"/>
    <property type="match status" value="1"/>
</dbReference>
<dbReference type="InterPro" id="IPR036457">
    <property type="entry name" value="PPM-type-like_dom_sf"/>
</dbReference>
<evidence type="ECO:0000259" key="1">
    <source>
        <dbReference type="PROSITE" id="PS51746"/>
    </source>
</evidence>
<organism evidence="2 3">
    <name type="scientific">Gimesia maris</name>
    <dbReference type="NCBI Taxonomy" id="122"/>
    <lineage>
        <taxon>Bacteria</taxon>
        <taxon>Pseudomonadati</taxon>
        <taxon>Planctomycetota</taxon>
        <taxon>Planctomycetia</taxon>
        <taxon>Planctomycetales</taxon>
        <taxon>Planctomycetaceae</taxon>
        <taxon>Gimesia</taxon>
    </lineage>
</organism>
<dbReference type="InterPro" id="IPR015655">
    <property type="entry name" value="PP2C"/>
</dbReference>
<name>A0A3D3R9T6_9PLAN</name>
<evidence type="ECO:0000313" key="2">
    <source>
        <dbReference type="EMBL" id="HCO25621.1"/>
    </source>
</evidence>
<dbReference type="InterPro" id="IPR001932">
    <property type="entry name" value="PPM-type_phosphatase-like_dom"/>
</dbReference>
<gene>
    <name evidence="2" type="ORF">DIT97_22315</name>
</gene>
<dbReference type="AlphaFoldDB" id="A0A3D3R9T6"/>
<protein>
    <submittedName>
        <fullName evidence="2">Serine/threonine-protein phosphatase</fullName>
    </submittedName>
</protein>
<dbReference type="Gene3D" id="3.60.40.10">
    <property type="entry name" value="PPM-type phosphatase domain"/>
    <property type="match status" value="1"/>
</dbReference>
<dbReference type="Proteomes" id="UP000263642">
    <property type="component" value="Unassembled WGS sequence"/>
</dbReference>
<evidence type="ECO:0000313" key="3">
    <source>
        <dbReference type="Proteomes" id="UP000263642"/>
    </source>
</evidence>
<dbReference type="PROSITE" id="PS51746">
    <property type="entry name" value="PPM_2"/>
    <property type="match status" value="1"/>
</dbReference>
<accession>A0A3D3R9T6</accession>
<dbReference type="SUPFAM" id="SSF81606">
    <property type="entry name" value="PP2C-like"/>
    <property type="match status" value="1"/>
</dbReference>
<dbReference type="SMART" id="SM00332">
    <property type="entry name" value="PP2Cc"/>
    <property type="match status" value="1"/>
</dbReference>
<reference evidence="2 3" key="1">
    <citation type="journal article" date="2018" name="Nat. Biotechnol.">
        <title>A standardized bacterial taxonomy based on genome phylogeny substantially revises the tree of life.</title>
        <authorList>
            <person name="Parks D.H."/>
            <person name="Chuvochina M."/>
            <person name="Waite D.W."/>
            <person name="Rinke C."/>
            <person name="Skarshewski A."/>
            <person name="Chaumeil P.A."/>
            <person name="Hugenholtz P."/>
        </authorList>
    </citation>
    <scope>NUCLEOTIDE SEQUENCE [LARGE SCALE GENOMIC DNA]</scope>
    <source>
        <strain evidence="2">UBA9375</strain>
    </source>
</reference>
<comment type="caution">
    <text evidence="2">The sequence shown here is derived from an EMBL/GenBank/DDBJ whole genome shotgun (WGS) entry which is preliminary data.</text>
</comment>
<feature type="domain" description="PPM-type phosphatase" evidence="1">
    <location>
        <begin position="5"/>
        <end position="245"/>
    </location>
</feature>
<proteinExistence type="predicted"/>
<dbReference type="SMART" id="SM00331">
    <property type="entry name" value="PP2C_SIG"/>
    <property type="match status" value="1"/>
</dbReference>
<dbReference type="GO" id="GO:0004722">
    <property type="term" value="F:protein serine/threonine phosphatase activity"/>
    <property type="evidence" value="ECO:0007669"/>
    <property type="project" value="InterPro"/>
</dbReference>
<dbReference type="EMBL" id="DQAY01000133">
    <property type="protein sequence ID" value="HCO25621.1"/>
    <property type="molecule type" value="Genomic_DNA"/>
</dbReference>
<sequence>MVGIRYGSVSITGNFRENNEDNLCVDDLNKYFLVADGMGGQCAGEKASQLAIEIIPQKLNELIDFNSDPAEKVTQAIDQAVAHANLEIMALGELDPNCRSMGTTIVFAIQVGEKFFIGGVGDSRVYLLRNDVLHQLTTDHSLTQALVDAGTITPEEALTHRYKNVLYRYLGTKDGSAGTQARHLDPTPQDRMILCSDGVTDGISDEKLQELLGQFDNPQQAAEEIVKAAQEGGSKDNITCIVIFIDE</sequence>